<sequence length="387" mass="41237">MPANSHVLFAGGGAAGHLFPGLAVAEHLQRRAPKTMITFAGSGKVRERHIVRNAGYHYTMIPAQPTPHSPIQALRFLTDNAMGYCAARWMLREQRVSMVVGLGGYTSSAVVRSAVARGIPVVLLEQNAIPGRTTRWLSRSAALVCAAFDEVRPHLHVQAPVTVTGNPSRPAFEKLYAQMNRRSGASKARFSEENNGRRKRLVILGGAGGARSLNENMPKALSKLKDQIADWQIVHQTGEGQLQATEARYESAGVSALAVTFIDEIASVLFESDLVVCRAGGTTLAELALANVPALLVPYPQAVDNHQIANAKVFTAAGASRMIDESSQGGALNSALSRELSPLLSDLELRGRMAGKMQELARPQAASEIAGSICDHLSGSLAPRVAA</sequence>
<keyword evidence="3 10" id="KW-0328">Glycosyltransferase</keyword>
<dbReference type="GO" id="GO:0051991">
    <property type="term" value="F:UDP-N-acetyl-D-glucosamine:N-acetylmuramoyl-L-alanyl-D-glutamyl-meso-2,6-diaminopimelyl-D-alanyl-D-alanine-diphosphoundecaprenol 4-beta-N-acetylglucosaminlytransferase activity"/>
    <property type="evidence" value="ECO:0007669"/>
    <property type="project" value="RHEA"/>
</dbReference>
<proteinExistence type="inferred from homology"/>
<dbReference type="GO" id="GO:0050511">
    <property type="term" value="F:undecaprenyldiphospho-muramoylpentapeptide beta-N-acetylglucosaminyltransferase activity"/>
    <property type="evidence" value="ECO:0007669"/>
    <property type="project" value="UniProtKB-UniRule"/>
</dbReference>
<reference evidence="13 14" key="1">
    <citation type="submission" date="2019-02" db="EMBL/GenBank/DDBJ databases">
        <title>Deep-cultivation of Planctomycetes and their phenomic and genomic characterization uncovers novel biology.</title>
        <authorList>
            <person name="Wiegand S."/>
            <person name="Jogler M."/>
            <person name="Boedeker C."/>
            <person name="Pinto D."/>
            <person name="Vollmers J."/>
            <person name="Rivas-Marin E."/>
            <person name="Kohn T."/>
            <person name="Peeters S.H."/>
            <person name="Heuer A."/>
            <person name="Rast P."/>
            <person name="Oberbeckmann S."/>
            <person name="Bunk B."/>
            <person name="Jeske O."/>
            <person name="Meyerdierks A."/>
            <person name="Storesund J.E."/>
            <person name="Kallscheuer N."/>
            <person name="Luecker S."/>
            <person name="Lage O.M."/>
            <person name="Pohl T."/>
            <person name="Merkel B.J."/>
            <person name="Hornburger P."/>
            <person name="Mueller R.-W."/>
            <person name="Bruemmer F."/>
            <person name="Labrenz M."/>
            <person name="Spormann A.M."/>
            <person name="Op den Camp H."/>
            <person name="Overmann J."/>
            <person name="Amann R."/>
            <person name="Jetten M.S.M."/>
            <person name="Mascher T."/>
            <person name="Medema M.H."/>
            <person name="Devos D.P."/>
            <person name="Kaster A.-K."/>
            <person name="Ovreas L."/>
            <person name="Rohde M."/>
            <person name="Galperin M.Y."/>
            <person name="Jogler C."/>
        </authorList>
    </citation>
    <scope>NUCLEOTIDE SEQUENCE [LARGE SCALE GENOMIC DNA]</scope>
    <source>
        <strain evidence="13 14">HG15A2</strain>
    </source>
</reference>
<accession>A0A517MUR1</accession>
<feature type="binding site" evidence="10">
    <location>
        <position position="262"/>
    </location>
    <ligand>
        <name>UDP-N-acetyl-alpha-D-glucosamine</name>
        <dbReference type="ChEBI" id="CHEBI:57705"/>
    </ligand>
</feature>
<dbReference type="GO" id="GO:0051301">
    <property type="term" value="P:cell division"/>
    <property type="evidence" value="ECO:0007669"/>
    <property type="project" value="UniProtKB-KW"/>
</dbReference>
<keyword evidence="4 10" id="KW-0808">Transferase</keyword>
<evidence type="ECO:0000256" key="7">
    <source>
        <dbReference type="ARBA" id="ARBA00023136"/>
    </source>
</evidence>
<dbReference type="OrthoDB" id="9808936at2"/>
<dbReference type="GO" id="GO:0009252">
    <property type="term" value="P:peptidoglycan biosynthetic process"/>
    <property type="evidence" value="ECO:0007669"/>
    <property type="project" value="UniProtKB-UniRule"/>
</dbReference>
<evidence type="ECO:0000313" key="13">
    <source>
        <dbReference type="EMBL" id="QDS98616.1"/>
    </source>
</evidence>
<dbReference type="PANTHER" id="PTHR21015">
    <property type="entry name" value="UDP-N-ACETYLGLUCOSAMINE--N-ACETYLMURAMYL-(PENTAPEPTIDE) PYROPHOSPHORYL-UNDECAPRENOL N-ACETYLGLUCOSAMINE TRANSFERASE 1"/>
    <property type="match status" value="1"/>
</dbReference>
<dbReference type="InterPro" id="IPR004276">
    <property type="entry name" value="GlycoTrans_28_N"/>
</dbReference>
<evidence type="ECO:0000259" key="12">
    <source>
        <dbReference type="Pfam" id="PF04101"/>
    </source>
</evidence>
<dbReference type="GO" id="GO:0071555">
    <property type="term" value="P:cell wall organization"/>
    <property type="evidence" value="ECO:0007669"/>
    <property type="project" value="UniProtKB-KW"/>
</dbReference>
<dbReference type="Pfam" id="PF04101">
    <property type="entry name" value="Glyco_tran_28_C"/>
    <property type="match status" value="1"/>
</dbReference>
<dbReference type="Gene3D" id="3.40.50.2000">
    <property type="entry name" value="Glycogen Phosphorylase B"/>
    <property type="match status" value="2"/>
</dbReference>
<keyword evidence="8 10" id="KW-0131">Cell cycle</keyword>
<feature type="domain" description="Glycosyltransferase family 28 N-terminal" evidence="11">
    <location>
        <begin position="7"/>
        <end position="142"/>
    </location>
</feature>
<feature type="binding site" evidence="10">
    <location>
        <position position="169"/>
    </location>
    <ligand>
        <name>UDP-N-acetyl-alpha-D-glucosamine</name>
        <dbReference type="ChEBI" id="CHEBI:57705"/>
    </ligand>
</feature>
<dbReference type="GO" id="GO:0005886">
    <property type="term" value="C:plasma membrane"/>
    <property type="evidence" value="ECO:0007669"/>
    <property type="project" value="UniProtKB-SubCell"/>
</dbReference>
<keyword evidence="14" id="KW-1185">Reference proteome</keyword>
<comment type="similarity">
    <text evidence="10">Belongs to the glycosyltransferase 28 family. MurG subfamily.</text>
</comment>
<organism evidence="13 14">
    <name type="scientific">Adhaeretor mobilis</name>
    <dbReference type="NCBI Taxonomy" id="1930276"/>
    <lineage>
        <taxon>Bacteria</taxon>
        <taxon>Pseudomonadati</taxon>
        <taxon>Planctomycetota</taxon>
        <taxon>Planctomycetia</taxon>
        <taxon>Pirellulales</taxon>
        <taxon>Lacipirellulaceae</taxon>
        <taxon>Adhaeretor</taxon>
    </lineage>
</organism>
<dbReference type="SUPFAM" id="SSF53756">
    <property type="entry name" value="UDP-Glycosyltransferase/glycogen phosphorylase"/>
    <property type="match status" value="1"/>
</dbReference>
<evidence type="ECO:0000256" key="3">
    <source>
        <dbReference type="ARBA" id="ARBA00022676"/>
    </source>
</evidence>
<dbReference type="KEGG" id="amob:HG15A2_18970"/>
<evidence type="ECO:0000256" key="5">
    <source>
        <dbReference type="ARBA" id="ARBA00022960"/>
    </source>
</evidence>
<keyword evidence="2 10" id="KW-0132">Cell division</keyword>
<evidence type="ECO:0000256" key="10">
    <source>
        <dbReference type="HAMAP-Rule" id="MF_00033"/>
    </source>
</evidence>
<gene>
    <name evidence="10 13" type="primary">murG</name>
    <name evidence="13" type="ORF">HG15A2_18970</name>
</gene>
<keyword evidence="5 10" id="KW-0133">Cell shape</keyword>
<keyword evidence="1 10" id="KW-1003">Cell membrane</keyword>
<keyword evidence="9 10" id="KW-0961">Cell wall biogenesis/degradation</keyword>
<dbReference type="GO" id="GO:0005975">
    <property type="term" value="P:carbohydrate metabolic process"/>
    <property type="evidence" value="ECO:0007669"/>
    <property type="project" value="InterPro"/>
</dbReference>
<evidence type="ECO:0000256" key="8">
    <source>
        <dbReference type="ARBA" id="ARBA00023306"/>
    </source>
</evidence>
<keyword evidence="7 10" id="KW-0472">Membrane</keyword>
<dbReference type="Pfam" id="PF03033">
    <property type="entry name" value="Glyco_transf_28"/>
    <property type="match status" value="1"/>
</dbReference>
<feature type="binding site" evidence="10">
    <location>
        <position position="307"/>
    </location>
    <ligand>
        <name>UDP-N-acetyl-alpha-D-glucosamine</name>
        <dbReference type="ChEBI" id="CHEBI:57705"/>
    </ligand>
</feature>
<comment type="function">
    <text evidence="10">Cell wall formation. Catalyzes the transfer of a GlcNAc subunit on undecaprenyl-pyrophosphoryl-MurNAc-pentapeptide (lipid intermediate I) to form undecaprenyl-pyrophosphoryl-MurNAc-(pentapeptide)GlcNAc (lipid intermediate II).</text>
</comment>
<feature type="binding site" evidence="10">
    <location>
        <position position="127"/>
    </location>
    <ligand>
        <name>UDP-N-acetyl-alpha-D-glucosamine</name>
        <dbReference type="ChEBI" id="CHEBI:57705"/>
    </ligand>
</feature>
<dbReference type="RefSeq" id="WP_145059824.1">
    <property type="nucleotide sequence ID" value="NZ_CP036263.1"/>
</dbReference>
<evidence type="ECO:0000313" key="14">
    <source>
        <dbReference type="Proteomes" id="UP000319852"/>
    </source>
</evidence>
<dbReference type="AlphaFoldDB" id="A0A517MUR1"/>
<feature type="domain" description="Glycosyl transferase family 28 C-terminal" evidence="12">
    <location>
        <begin position="201"/>
        <end position="344"/>
    </location>
</feature>
<evidence type="ECO:0000256" key="2">
    <source>
        <dbReference type="ARBA" id="ARBA00022618"/>
    </source>
</evidence>
<dbReference type="InterPro" id="IPR007235">
    <property type="entry name" value="Glyco_trans_28_C"/>
</dbReference>
<evidence type="ECO:0000256" key="1">
    <source>
        <dbReference type="ARBA" id="ARBA00022475"/>
    </source>
</evidence>
<comment type="pathway">
    <text evidence="10">Cell wall biogenesis; peptidoglycan biosynthesis.</text>
</comment>
<comment type="catalytic activity">
    <reaction evidence="10">
        <text>di-trans,octa-cis-undecaprenyl diphospho-N-acetyl-alpha-D-muramoyl-L-alanyl-D-glutamyl-meso-2,6-diaminopimeloyl-D-alanyl-D-alanine + UDP-N-acetyl-alpha-D-glucosamine = di-trans,octa-cis-undecaprenyl diphospho-[N-acetyl-alpha-D-glucosaminyl-(1-&gt;4)]-N-acetyl-alpha-D-muramoyl-L-alanyl-D-glutamyl-meso-2,6-diaminopimeloyl-D-alanyl-D-alanine + UDP + H(+)</text>
        <dbReference type="Rhea" id="RHEA:31227"/>
        <dbReference type="ChEBI" id="CHEBI:15378"/>
        <dbReference type="ChEBI" id="CHEBI:57705"/>
        <dbReference type="ChEBI" id="CHEBI:58223"/>
        <dbReference type="ChEBI" id="CHEBI:61387"/>
        <dbReference type="ChEBI" id="CHEBI:61388"/>
        <dbReference type="EC" id="2.4.1.227"/>
    </reaction>
</comment>
<dbReference type="InterPro" id="IPR006009">
    <property type="entry name" value="GlcNAc_MurG"/>
</dbReference>
<evidence type="ECO:0000256" key="9">
    <source>
        <dbReference type="ARBA" id="ARBA00023316"/>
    </source>
</evidence>
<dbReference type="GO" id="GO:0008360">
    <property type="term" value="P:regulation of cell shape"/>
    <property type="evidence" value="ECO:0007669"/>
    <property type="project" value="UniProtKB-KW"/>
</dbReference>
<dbReference type="EMBL" id="CP036263">
    <property type="protein sequence ID" value="QDS98616.1"/>
    <property type="molecule type" value="Genomic_DNA"/>
</dbReference>
<name>A0A517MUR1_9BACT</name>
<dbReference type="EC" id="2.4.1.227" evidence="10"/>
<dbReference type="CDD" id="cd03785">
    <property type="entry name" value="GT28_MurG"/>
    <property type="match status" value="1"/>
</dbReference>
<evidence type="ECO:0000259" key="11">
    <source>
        <dbReference type="Pfam" id="PF03033"/>
    </source>
</evidence>
<dbReference type="PANTHER" id="PTHR21015:SF22">
    <property type="entry name" value="GLYCOSYLTRANSFERASE"/>
    <property type="match status" value="1"/>
</dbReference>
<keyword evidence="6 10" id="KW-0573">Peptidoglycan synthesis</keyword>
<dbReference type="Proteomes" id="UP000319852">
    <property type="component" value="Chromosome"/>
</dbReference>
<comment type="caution">
    <text evidence="10">Lacks conserved residue(s) required for the propagation of feature annotation.</text>
</comment>
<comment type="subcellular location">
    <subcellularLocation>
        <location evidence="10">Cell membrane</location>
        <topology evidence="10">Peripheral membrane protein</topology>
        <orientation evidence="10">Cytoplasmic side</orientation>
    </subcellularLocation>
</comment>
<protein>
    <recommendedName>
        <fullName evidence="10">UDP-N-acetylglucosamine--N-acetylmuramyl-(pentapeptide) pyrophosphoryl-undecaprenol N-acetylglucosamine transferase</fullName>
        <ecNumber evidence="10">2.4.1.227</ecNumber>
    </recommendedName>
    <alternativeName>
        <fullName evidence="10">Undecaprenyl-PP-MurNAc-pentapeptide-UDPGlcNAc GlcNAc transferase</fullName>
    </alternativeName>
</protein>
<dbReference type="UniPathway" id="UPA00219"/>
<evidence type="ECO:0000256" key="6">
    <source>
        <dbReference type="ARBA" id="ARBA00022984"/>
    </source>
</evidence>
<evidence type="ECO:0000256" key="4">
    <source>
        <dbReference type="ARBA" id="ARBA00022679"/>
    </source>
</evidence>
<dbReference type="HAMAP" id="MF_00033">
    <property type="entry name" value="MurG"/>
    <property type="match status" value="1"/>
</dbReference>